<gene>
    <name evidence="1" type="ORF">DCAR_022893</name>
    <name evidence="2" type="ORF">DCAR_0623143</name>
</gene>
<dbReference type="EMBL" id="CP093348">
    <property type="protein sequence ID" value="WOH03743.1"/>
    <property type="molecule type" value="Genomic_DNA"/>
</dbReference>
<dbReference type="Gramene" id="KZM89744">
    <property type="protein sequence ID" value="KZM89744"/>
    <property type="gene ID" value="DCAR_022893"/>
</dbReference>
<organism evidence="1">
    <name type="scientific">Daucus carota subsp. sativus</name>
    <name type="common">Carrot</name>
    <dbReference type="NCBI Taxonomy" id="79200"/>
    <lineage>
        <taxon>Eukaryota</taxon>
        <taxon>Viridiplantae</taxon>
        <taxon>Streptophyta</taxon>
        <taxon>Embryophyta</taxon>
        <taxon>Tracheophyta</taxon>
        <taxon>Spermatophyta</taxon>
        <taxon>Magnoliopsida</taxon>
        <taxon>eudicotyledons</taxon>
        <taxon>Gunneridae</taxon>
        <taxon>Pentapetalae</taxon>
        <taxon>asterids</taxon>
        <taxon>campanulids</taxon>
        <taxon>Apiales</taxon>
        <taxon>Apiaceae</taxon>
        <taxon>Apioideae</taxon>
        <taxon>Scandiceae</taxon>
        <taxon>Daucinae</taxon>
        <taxon>Daucus</taxon>
        <taxon>Daucus sect. Daucus</taxon>
    </lineage>
</organism>
<dbReference type="Proteomes" id="UP000077755">
    <property type="component" value="Chromosome 6"/>
</dbReference>
<proteinExistence type="predicted"/>
<reference evidence="1" key="1">
    <citation type="journal article" date="2016" name="Nat. Genet.">
        <title>A high-quality carrot genome assembly provides new insights into carotenoid accumulation and asterid genome evolution.</title>
        <authorList>
            <person name="Iorizzo M."/>
            <person name="Ellison S."/>
            <person name="Senalik D."/>
            <person name="Zeng P."/>
            <person name="Satapoomin P."/>
            <person name="Huang J."/>
            <person name="Bowman M."/>
            <person name="Iovene M."/>
            <person name="Sanseverino W."/>
            <person name="Cavagnaro P."/>
            <person name="Yildiz M."/>
            <person name="Macko-Podgorni A."/>
            <person name="Moranska E."/>
            <person name="Grzebelus E."/>
            <person name="Grzebelus D."/>
            <person name="Ashrafi H."/>
            <person name="Zheng Z."/>
            <person name="Cheng S."/>
            <person name="Spooner D."/>
            <person name="Van Deynze A."/>
            <person name="Simon P."/>
        </authorList>
    </citation>
    <scope>NUCLEOTIDE SEQUENCE [LARGE SCALE GENOMIC DNA]</scope>
    <source>
        <tissue evidence="1">Leaf</tissue>
    </source>
</reference>
<name>A0A164V311_DAUCS</name>
<evidence type="ECO:0008006" key="4">
    <source>
        <dbReference type="Google" id="ProtNLM"/>
    </source>
</evidence>
<sequence length="107" mass="12308">MSDRDMRKFFIFSSPVKANSVFETELEALYFILKAHKSIPHKRLAVFVYSSSVAQQFNACKRNYNGSMAKWAHEKKVVFINTHLNGIADHLASKGRKKNSIFVAWVK</sequence>
<dbReference type="AlphaFoldDB" id="A0A164V311"/>
<dbReference type="EMBL" id="LNRQ01000006">
    <property type="protein sequence ID" value="KZM89744.1"/>
    <property type="molecule type" value="Genomic_DNA"/>
</dbReference>
<protein>
    <recommendedName>
        <fullName evidence="4">RNase H type-1 domain-containing protein</fullName>
    </recommendedName>
</protein>
<accession>A0A164V311</accession>
<reference evidence="2" key="2">
    <citation type="submission" date="2022-03" db="EMBL/GenBank/DDBJ databases">
        <title>Draft title - Genomic analysis of global carrot germplasm unveils the trajectory of domestication and the origin of high carotenoid orange carrot.</title>
        <authorList>
            <person name="Iorizzo M."/>
            <person name="Ellison S."/>
            <person name="Senalik D."/>
            <person name="Macko-Podgorni A."/>
            <person name="Grzebelus D."/>
            <person name="Bostan H."/>
            <person name="Rolling W."/>
            <person name="Curaba J."/>
            <person name="Simon P."/>
        </authorList>
    </citation>
    <scope>NUCLEOTIDE SEQUENCE</scope>
    <source>
        <tissue evidence="2">Leaf</tissue>
    </source>
</reference>
<evidence type="ECO:0000313" key="3">
    <source>
        <dbReference type="Proteomes" id="UP000077755"/>
    </source>
</evidence>
<evidence type="ECO:0000313" key="1">
    <source>
        <dbReference type="EMBL" id="KZM89744.1"/>
    </source>
</evidence>
<keyword evidence="3" id="KW-1185">Reference proteome</keyword>
<evidence type="ECO:0000313" key="2">
    <source>
        <dbReference type="EMBL" id="WOH03743.1"/>
    </source>
</evidence>